<proteinExistence type="predicted"/>
<gene>
    <name evidence="2" type="primary">LOC142168147</name>
</gene>
<reference evidence="2" key="2">
    <citation type="submission" date="2025-08" db="UniProtKB">
        <authorList>
            <consortium name="RefSeq"/>
        </authorList>
    </citation>
    <scope>IDENTIFICATION</scope>
    <source>
        <tissue evidence="2">Leaf</tissue>
    </source>
</reference>
<name>A0AC58SIW3_TOBAC</name>
<dbReference type="RefSeq" id="XP_075084912.1">
    <property type="nucleotide sequence ID" value="XM_075228811.1"/>
</dbReference>
<sequence>MRYEDVKQYYSWRRMKNDIVGHDERCLNYLKVKYENQKPGSLLQSWLRYIVKRLFDCGHSIYISFWRAVQHELGMQVVGTDLVRDDLDKVKFIHDHLCTTQSKQKSYADMKGRDVAFIDGERVLLRVSPMKGVVMFGKKEKLSPRSI</sequence>
<organism evidence="1 2">
    <name type="scientific">Nicotiana tabacum</name>
    <name type="common">Common tobacco</name>
    <dbReference type="NCBI Taxonomy" id="4097"/>
    <lineage>
        <taxon>Eukaryota</taxon>
        <taxon>Viridiplantae</taxon>
        <taxon>Streptophyta</taxon>
        <taxon>Embryophyta</taxon>
        <taxon>Tracheophyta</taxon>
        <taxon>Spermatophyta</taxon>
        <taxon>Magnoliopsida</taxon>
        <taxon>eudicotyledons</taxon>
        <taxon>Gunneridae</taxon>
        <taxon>Pentapetalae</taxon>
        <taxon>asterids</taxon>
        <taxon>lamiids</taxon>
        <taxon>Solanales</taxon>
        <taxon>Solanaceae</taxon>
        <taxon>Nicotianoideae</taxon>
        <taxon>Nicotianeae</taxon>
        <taxon>Nicotiana</taxon>
    </lineage>
</organism>
<keyword evidence="1" id="KW-1185">Reference proteome</keyword>
<dbReference type="Proteomes" id="UP000790787">
    <property type="component" value="Chromosome 13"/>
</dbReference>
<protein>
    <submittedName>
        <fullName evidence="2">Uncharacterized protein LOC142168147</fullName>
    </submittedName>
</protein>
<evidence type="ECO:0000313" key="2">
    <source>
        <dbReference type="RefSeq" id="XP_075084912.1"/>
    </source>
</evidence>
<evidence type="ECO:0000313" key="1">
    <source>
        <dbReference type="Proteomes" id="UP000790787"/>
    </source>
</evidence>
<accession>A0AC58SIW3</accession>
<reference evidence="1" key="1">
    <citation type="journal article" date="2014" name="Nat. Commun.">
        <title>The tobacco genome sequence and its comparison with those of tomato and potato.</title>
        <authorList>
            <person name="Sierro N."/>
            <person name="Battey J.N."/>
            <person name="Ouadi S."/>
            <person name="Bakaher N."/>
            <person name="Bovet L."/>
            <person name="Willig A."/>
            <person name="Goepfert S."/>
            <person name="Peitsch M.C."/>
            <person name="Ivanov N.V."/>
        </authorList>
    </citation>
    <scope>NUCLEOTIDE SEQUENCE [LARGE SCALE GENOMIC DNA]</scope>
</reference>